<dbReference type="SUPFAM" id="SSF46689">
    <property type="entry name" value="Homeodomain-like"/>
    <property type="match status" value="2"/>
</dbReference>
<proteinExistence type="predicted"/>
<dbReference type="EMBL" id="LSMT01000057">
    <property type="protein sequence ID" value="PFX29968.1"/>
    <property type="molecule type" value="Genomic_DNA"/>
</dbReference>
<keyword evidence="1" id="KW-0238">DNA-binding</keyword>
<protein>
    <submittedName>
        <fullName evidence="4">Tigger transposable element-derived protein 6</fullName>
    </submittedName>
</protein>
<feature type="compositionally biased region" description="Basic and acidic residues" evidence="2">
    <location>
        <begin position="556"/>
        <end position="567"/>
    </location>
</feature>
<keyword evidence="5" id="KW-1185">Reference proteome</keyword>
<dbReference type="PROSITE" id="PS51253">
    <property type="entry name" value="HTH_CENPB"/>
    <property type="match status" value="1"/>
</dbReference>
<sequence length="635" mass="72273">MPLCWICELETNYNCLSCQASVCNRAECSVAAPEETLNWKAGSRVAFCSTCSFKTADEKDGEEINQTEASLTRKEDAKPSTSQMKSQDGIKKKVQEKRKCLSLQQRVEVIVYAKDHPKEGYRKIAEKFGIGRTQAHKILKQRNEILALYERNSQSNQRKRGRSARYSKVNEVVWQWYVICSNLNIPVSGTMLQEEALLVAEKLGISGFAASNGWLESFKKHYNICSITKAGQNEDLYQATIESWNGQVRKFIRGWKPEDVWNMDETGSFWRGLPETSLNNKRKQCNIGGKQANQRTTWVFFVNAAGEKEDPIVIGRYLKPRCFKNLKDTKRLYQCYYFANSKAWMTKEIMTDVLSQLNETLIQKKRSILLFLDNAPCHSLDLAGKFSNIGINFLPNNTTSKTQPLEAGIITNWKVKFKNRLLRYVCSKVSQGKSASEVIKSVDISMAIQWGRQAWDEVSPETIIRCFKKTRLYPEEIMEEDNTPEGEDELGQLQELINKIGSGDAEAYISAENQLEVCLGNIESSDPNWRKSLRDQLLNEGEKGWDVTNGLADERAPRIEERSFRGDDEYDPESKQPAIRTISEAEKVAEQLTDFAHFNGHQDLSLALSQVSDLIHEIKLQKAKGQPLISNNLSC</sequence>
<dbReference type="InterPro" id="IPR050863">
    <property type="entry name" value="CenT-Element_Derived"/>
</dbReference>
<dbReference type="GO" id="GO:0003677">
    <property type="term" value="F:DNA binding"/>
    <property type="evidence" value="ECO:0007669"/>
    <property type="project" value="UniProtKB-KW"/>
</dbReference>
<accession>A0A2B4SN08</accession>
<evidence type="ECO:0000313" key="4">
    <source>
        <dbReference type="EMBL" id="PFX29968.1"/>
    </source>
</evidence>
<name>A0A2B4SN08_STYPI</name>
<dbReference type="OrthoDB" id="5973372at2759"/>
<evidence type="ECO:0000313" key="5">
    <source>
        <dbReference type="Proteomes" id="UP000225706"/>
    </source>
</evidence>
<dbReference type="STRING" id="50429.A0A2B4SN08"/>
<dbReference type="SMART" id="SM00674">
    <property type="entry name" value="CENPB"/>
    <property type="match status" value="1"/>
</dbReference>
<dbReference type="InterPro" id="IPR004875">
    <property type="entry name" value="DDE_SF_endonuclease_dom"/>
</dbReference>
<dbReference type="GO" id="GO:0005634">
    <property type="term" value="C:nucleus"/>
    <property type="evidence" value="ECO:0007669"/>
    <property type="project" value="TreeGrafter"/>
</dbReference>
<reference evidence="5" key="1">
    <citation type="journal article" date="2017" name="bioRxiv">
        <title>Comparative analysis of the genomes of Stylophora pistillata and Acropora digitifera provides evidence for extensive differences between species of corals.</title>
        <authorList>
            <person name="Voolstra C.R."/>
            <person name="Li Y."/>
            <person name="Liew Y.J."/>
            <person name="Baumgarten S."/>
            <person name="Zoccola D."/>
            <person name="Flot J.-F."/>
            <person name="Tambutte S."/>
            <person name="Allemand D."/>
            <person name="Aranda M."/>
        </authorList>
    </citation>
    <scope>NUCLEOTIDE SEQUENCE [LARGE SCALE GENOMIC DNA]</scope>
</reference>
<feature type="region of interest" description="Disordered" evidence="2">
    <location>
        <begin position="556"/>
        <end position="576"/>
    </location>
</feature>
<dbReference type="InterPro" id="IPR006600">
    <property type="entry name" value="HTH_CenpB_DNA-bd_dom"/>
</dbReference>
<organism evidence="4 5">
    <name type="scientific">Stylophora pistillata</name>
    <name type="common">Smooth cauliflower coral</name>
    <dbReference type="NCBI Taxonomy" id="50429"/>
    <lineage>
        <taxon>Eukaryota</taxon>
        <taxon>Metazoa</taxon>
        <taxon>Cnidaria</taxon>
        <taxon>Anthozoa</taxon>
        <taxon>Hexacorallia</taxon>
        <taxon>Scleractinia</taxon>
        <taxon>Astrocoeniina</taxon>
        <taxon>Pocilloporidae</taxon>
        <taxon>Stylophora</taxon>
    </lineage>
</organism>
<dbReference type="Pfam" id="PF03221">
    <property type="entry name" value="HTH_Tnp_Tc5"/>
    <property type="match status" value="1"/>
</dbReference>
<dbReference type="PANTHER" id="PTHR19303:SF73">
    <property type="entry name" value="PROTEIN PDC2"/>
    <property type="match status" value="1"/>
</dbReference>
<dbReference type="InterPro" id="IPR009057">
    <property type="entry name" value="Homeodomain-like_sf"/>
</dbReference>
<comment type="caution">
    <text evidence="4">The sequence shown here is derived from an EMBL/GenBank/DDBJ whole genome shotgun (WGS) entry which is preliminary data.</text>
</comment>
<dbReference type="Pfam" id="PF03184">
    <property type="entry name" value="DDE_1"/>
    <property type="match status" value="1"/>
</dbReference>
<dbReference type="Proteomes" id="UP000225706">
    <property type="component" value="Unassembled WGS sequence"/>
</dbReference>
<dbReference type="Gene3D" id="1.10.10.60">
    <property type="entry name" value="Homeodomain-like"/>
    <property type="match status" value="2"/>
</dbReference>
<evidence type="ECO:0000256" key="1">
    <source>
        <dbReference type="ARBA" id="ARBA00023125"/>
    </source>
</evidence>
<dbReference type="AlphaFoldDB" id="A0A2B4SN08"/>
<feature type="domain" description="HTH CENPB-type" evidence="3">
    <location>
        <begin position="157"/>
        <end position="228"/>
    </location>
</feature>
<gene>
    <name evidence="4" type="primary">TIGD6</name>
    <name evidence="4" type="ORF">AWC38_SpisGene5209</name>
</gene>
<feature type="region of interest" description="Disordered" evidence="2">
    <location>
        <begin position="62"/>
        <end position="89"/>
    </location>
</feature>
<dbReference type="PANTHER" id="PTHR19303">
    <property type="entry name" value="TRANSPOSON"/>
    <property type="match status" value="1"/>
</dbReference>
<evidence type="ECO:0000259" key="3">
    <source>
        <dbReference type="PROSITE" id="PS51253"/>
    </source>
</evidence>
<evidence type="ECO:0000256" key="2">
    <source>
        <dbReference type="SAM" id="MobiDB-lite"/>
    </source>
</evidence>